<evidence type="ECO:0000313" key="2">
    <source>
        <dbReference type="EMBL" id="KIK96880.1"/>
    </source>
</evidence>
<evidence type="ECO:0000313" key="3">
    <source>
        <dbReference type="Proteomes" id="UP000054538"/>
    </source>
</evidence>
<proteinExistence type="predicted"/>
<keyword evidence="3" id="KW-1185">Reference proteome</keyword>
<feature type="region of interest" description="Disordered" evidence="1">
    <location>
        <begin position="91"/>
        <end position="144"/>
    </location>
</feature>
<dbReference type="EMBL" id="KN824962">
    <property type="protein sequence ID" value="KIK96880.1"/>
    <property type="molecule type" value="Genomic_DNA"/>
</dbReference>
<dbReference type="OrthoDB" id="3042036at2759"/>
<protein>
    <submittedName>
        <fullName evidence="2">Uncharacterized protein</fullName>
    </submittedName>
</protein>
<feature type="compositionally biased region" description="Low complexity" evidence="1">
    <location>
        <begin position="131"/>
        <end position="144"/>
    </location>
</feature>
<feature type="region of interest" description="Disordered" evidence="1">
    <location>
        <begin position="34"/>
        <end position="66"/>
    </location>
</feature>
<reference evidence="2 3" key="1">
    <citation type="submission" date="2014-04" db="EMBL/GenBank/DDBJ databases">
        <authorList>
            <consortium name="DOE Joint Genome Institute"/>
            <person name="Kuo A."/>
            <person name="Kohler A."/>
            <person name="Jargeat P."/>
            <person name="Nagy L.G."/>
            <person name="Floudas D."/>
            <person name="Copeland A."/>
            <person name="Barry K.W."/>
            <person name="Cichocki N."/>
            <person name="Veneault-Fourrey C."/>
            <person name="LaButti K."/>
            <person name="Lindquist E.A."/>
            <person name="Lipzen A."/>
            <person name="Lundell T."/>
            <person name="Morin E."/>
            <person name="Murat C."/>
            <person name="Sun H."/>
            <person name="Tunlid A."/>
            <person name="Henrissat B."/>
            <person name="Grigoriev I.V."/>
            <person name="Hibbett D.S."/>
            <person name="Martin F."/>
            <person name="Nordberg H.P."/>
            <person name="Cantor M.N."/>
            <person name="Hua S.X."/>
        </authorList>
    </citation>
    <scope>NUCLEOTIDE SEQUENCE [LARGE SCALE GENOMIC DNA]</scope>
    <source>
        <strain evidence="2 3">Ve08.2h10</strain>
    </source>
</reference>
<dbReference type="InParanoid" id="A0A0D0EAV7"/>
<dbReference type="HOGENOM" id="CLU_754513_0_0_1"/>
<feature type="compositionally biased region" description="Polar residues" evidence="1">
    <location>
        <begin position="120"/>
        <end position="129"/>
    </location>
</feature>
<evidence type="ECO:0000256" key="1">
    <source>
        <dbReference type="SAM" id="MobiDB-lite"/>
    </source>
</evidence>
<name>A0A0D0EAV7_9AGAM</name>
<sequence>MPTDEISAAWSQLPNGTIDIMPMSLKTGMIFLRAPPPTPTDSGFAIDGSSTTNQSTSHSRSYDDGSPLVYDMDSPGPDVVAFKALEESTDTIHPVKGFPGCPTQQDEEAQETNKDAGENSLLSQDSASVVSDPESILSSPSESPIPATKFHEMVDRGIADYRGRGLDPFVESIVISGVETIQSASLVSNSAHAIIKKITKASYMEGKRLEKALRVAAMEMFRQHWKPDGDWVEVSSTSPNHSSLTLRGVNKAGFMGSLFNARVATAEDIALCLSLLLEGDKHFDRLCAMHAVLIQANDKLCKSRNLPALMHLKENITTKDPESGEYVWATSPHSDAILKDMLDTIEGWVASQALKRVRYRASAMNRIIPRSAIGPRLRSGAEQYN</sequence>
<reference evidence="3" key="2">
    <citation type="submission" date="2015-01" db="EMBL/GenBank/DDBJ databases">
        <title>Evolutionary Origins and Diversification of the Mycorrhizal Mutualists.</title>
        <authorList>
            <consortium name="DOE Joint Genome Institute"/>
            <consortium name="Mycorrhizal Genomics Consortium"/>
            <person name="Kohler A."/>
            <person name="Kuo A."/>
            <person name="Nagy L.G."/>
            <person name="Floudas D."/>
            <person name="Copeland A."/>
            <person name="Barry K.W."/>
            <person name="Cichocki N."/>
            <person name="Veneault-Fourrey C."/>
            <person name="LaButti K."/>
            <person name="Lindquist E.A."/>
            <person name="Lipzen A."/>
            <person name="Lundell T."/>
            <person name="Morin E."/>
            <person name="Murat C."/>
            <person name="Riley R."/>
            <person name="Ohm R."/>
            <person name="Sun H."/>
            <person name="Tunlid A."/>
            <person name="Henrissat B."/>
            <person name="Grigoriev I.V."/>
            <person name="Hibbett D.S."/>
            <person name="Martin F."/>
        </authorList>
    </citation>
    <scope>NUCLEOTIDE SEQUENCE [LARGE SCALE GENOMIC DNA]</scope>
    <source>
        <strain evidence="3">Ve08.2h10</strain>
    </source>
</reference>
<accession>A0A0D0EAV7</accession>
<organism evidence="2 3">
    <name type="scientific">Paxillus rubicundulus Ve08.2h10</name>
    <dbReference type="NCBI Taxonomy" id="930991"/>
    <lineage>
        <taxon>Eukaryota</taxon>
        <taxon>Fungi</taxon>
        <taxon>Dikarya</taxon>
        <taxon>Basidiomycota</taxon>
        <taxon>Agaricomycotina</taxon>
        <taxon>Agaricomycetes</taxon>
        <taxon>Agaricomycetidae</taxon>
        <taxon>Boletales</taxon>
        <taxon>Paxilineae</taxon>
        <taxon>Paxillaceae</taxon>
        <taxon>Paxillus</taxon>
    </lineage>
</organism>
<gene>
    <name evidence="2" type="ORF">PAXRUDRAFT_10515</name>
</gene>
<feature type="compositionally biased region" description="Polar residues" evidence="1">
    <location>
        <begin position="48"/>
        <end position="59"/>
    </location>
</feature>
<dbReference type="Proteomes" id="UP000054538">
    <property type="component" value="Unassembled WGS sequence"/>
</dbReference>
<dbReference type="AlphaFoldDB" id="A0A0D0EAV7"/>